<evidence type="ECO:0000313" key="5">
    <source>
        <dbReference type="Proteomes" id="UP001163846"/>
    </source>
</evidence>
<evidence type="ECO:0000256" key="1">
    <source>
        <dbReference type="ARBA" id="ARBA00006484"/>
    </source>
</evidence>
<comment type="similarity">
    <text evidence="1">Belongs to the short-chain dehydrogenases/reductases (SDR) family.</text>
</comment>
<protein>
    <submittedName>
        <fullName evidence="4">NAD(P)-binding protein</fullName>
    </submittedName>
</protein>
<reference evidence="4" key="1">
    <citation type="submission" date="2022-08" db="EMBL/GenBank/DDBJ databases">
        <authorList>
            <consortium name="DOE Joint Genome Institute"/>
            <person name="Min B."/>
            <person name="Riley R."/>
            <person name="Sierra-Patev S."/>
            <person name="Naranjo-Ortiz M."/>
            <person name="Looney B."/>
            <person name="Konkel Z."/>
            <person name="Slot J.C."/>
            <person name="Sakamoto Y."/>
            <person name="Steenwyk J.L."/>
            <person name="Rokas A."/>
            <person name="Carro J."/>
            <person name="Camarero S."/>
            <person name="Ferreira P."/>
            <person name="Molpeceres G."/>
            <person name="Ruiz-Duenas F.J."/>
            <person name="Serrano A."/>
            <person name="Henrissat B."/>
            <person name="Drula E."/>
            <person name="Hughes K.W."/>
            <person name="Mata J.L."/>
            <person name="Ishikawa N.K."/>
            <person name="Vargas-Isla R."/>
            <person name="Ushijima S."/>
            <person name="Smith C.A."/>
            <person name="Ahrendt S."/>
            <person name="Andreopoulos W."/>
            <person name="He G."/>
            <person name="Labutti K."/>
            <person name="Lipzen A."/>
            <person name="Ng V."/>
            <person name="Sandor L."/>
            <person name="Barry K."/>
            <person name="Martinez A.T."/>
            <person name="Xiao Y."/>
            <person name="Gibbons J.G."/>
            <person name="Terashima K."/>
            <person name="Hibbett D.S."/>
            <person name="Grigoriev I.V."/>
        </authorList>
    </citation>
    <scope>NUCLEOTIDE SEQUENCE</scope>
    <source>
        <strain evidence="4">TFB9207</strain>
    </source>
</reference>
<dbReference type="PANTHER" id="PTHR24320">
    <property type="entry name" value="RETINOL DEHYDROGENASE"/>
    <property type="match status" value="1"/>
</dbReference>
<evidence type="ECO:0000256" key="2">
    <source>
        <dbReference type="ARBA" id="ARBA00022857"/>
    </source>
</evidence>
<proteinExistence type="inferred from homology"/>
<keyword evidence="5" id="KW-1185">Reference proteome</keyword>
<dbReference type="SUPFAM" id="SSF51735">
    <property type="entry name" value="NAD(P)-binding Rossmann-fold domains"/>
    <property type="match status" value="1"/>
</dbReference>
<dbReference type="Gene3D" id="3.40.50.720">
    <property type="entry name" value="NAD(P)-binding Rossmann-like Domain"/>
    <property type="match status" value="1"/>
</dbReference>
<dbReference type="EMBL" id="MU806128">
    <property type="protein sequence ID" value="KAJ3839432.1"/>
    <property type="molecule type" value="Genomic_DNA"/>
</dbReference>
<evidence type="ECO:0000256" key="3">
    <source>
        <dbReference type="ARBA" id="ARBA00023002"/>
    </source>
</evidence>
<dbReference type="Proteomes" id="UP001163846">
    <property type="component" value="Unassembled WGS sequence"/>
</dbReference>
<sequence length="308" mass="33585">MSFSESDIPGLYGKVAIVTGGNSGIGKQTVAVLAGKGAKVYLAARTKEKYEQAINEIHTSHPATVDAEIPFLQLDLSTAAGAKAAAEDFKTKESALHLLYNNAGVMGTPKGKLSSDGYEYQWAVNVFGPFVFTYHLLPVLEQTIENFAPFGGVRIINTASDGAKQAPKSGIPLEDPTVGSKNTRFECYGHSKLGTILITRQLARRYPSILSLAPHPGPVRSDLTRELGIPRPVMWILNRVVFKPVQYGALTQLYAGTTYSIDPSKNGSYLIPLAKFEDKLPHSQCYDDEFGEKVWDWNIEAMKKAGCE</sequence>
<dbReference type="GO" id="GO:0016491">
    <property type="term" value="F:oxidoreductase activity"/>
    <property type="evidence" value="ECO:0007669"/>
    <property type="project" value="UniProtKB-KW"/>
</dbReference>
<gene>
    <name evidence="4" type="ORF">F5878DRAFT_616482</name>
</gene>
<name>A0AA38UIC6_9AGAR</name>
<organism evidence="4 5">
    <name type="scientific">Lentinula raphanica</name>
    <dbReference type="NCBI Taxonomy" id="153919"/>
    <lineage>
        <taxon>Eukaryota</taxon>
        <taxon>Fungi</taxon>
        <taxon>Dikarya</taxon>
        <taxon>Basidiomycota</taxon>
        <taxon>Agaricomycotina</taxon>
        <taxon>Agaricomycetes</taxon>
        <taxon>Agaricomycetidae</taxon>
        <taxon>Agaricales</taxon>
        <taxon>Marasmiineae</taxon>
        <taxon>Omphalotaceae</taxon>
        <taxon>Lentinula</taxon>
    </lineage>
</organism>
<dbReference type="PANTHER" id="PTHR24320:SF236">
    <property type="entry name" value="SHORT-CHAIN DEHYDROGENASE-RELATED"/>
    <property type="match status" value="1"/>
</dbReference>
<keyword evidence="2" id="KW-0521">NADP</keyword>
<dbReference type="PRINTS" id="PR00081">
    <property type="entry name" value="GDHRDH"/>
</dbReference>
<keyword evidence="3" id="KW-0560">Oxidoreductase</keyword>
<dbReference type="AlphaFoldDB" id="A0AA38UIC6"/>
<dbReference type="InterPro" id="IPR036291">
    <property type="entry name" value="NAD(P)-bd_dom_sf"/>
</dbReference>
<comment type="caution">
    <text evidence="4">The sequence shown here is derived from an EMBL/GenBank/DDBJ whole genome shotgun (WGS) entry which is preliminary data.</text>
</comment>
<accession>A0AA38UIC6</accession>
<evidence type="ECO:0000313" key="4">
    <source>
        <dbReference type="EMBL" id="KAJ3839432.1"/>
    </source>
</evidence>
<dbReference type="InterPro" id="IPR002347">
    <property type="entry name" value="SDR_fam"/>
</dbReference>
<dbReference type="Pfam" id="PF00106">
    <property type="entry name" value="adh_short"/>
    <property type="match status" value="1"/>
</dbReference>